<dbReference type="Pfam" id="PF18733">
    <property type="entry name" value="HEPN_LA2681"/>
    <property type="match status" value="1"/>
</dbReference>
<evidence type="ECO:0000259" key="1">
    <source>
        <dbReference type="Pfam" id="PF18733"/>
    </source>
</evidence>
<feature type="domain" description="LA2681-like HEPN" evidence="1">
    <location>
        <begin position="2"/>
        <end position="98"/>
    </location>
</feature>
<proteinExistence type="predicted"/>
<reference evidence="2 3" key="1">
    <citation type="submission" date="2021-06" db="EMBL/GenBank/DDBJ databases">
        <title>Complete genome sequence of the secondary alcohol utilizing methanogen Methanospirillum hungatei strain GP1.</title>
        <authorList>
            <person name="Day L.A."/>
            <person name="Costa K.C."/>
        </authorList>
    </citation>
    <scope>NUCLEOTIDE SEQUENCE [LARGE SCALE GENOMIC DNA]</scope>
    <source>
        <strain evidence="2 3">GP1</strain>
    </source>
</reference>
<organism evidence="2 3">
    <name type="scientific">Methanospirillum hungatei</name>
    <dbReference type="NCBI Taxonomy" id="2203"/>
    <lineage>
        <taxon>Archaea</taxon>
        <taxon>Methanobacteriati</taxon>
        <taxon>Methanobacteriota</taxon>
        <taxon>Stenosarchaea group</taxon>
        <taxon>Methanomicrobia</taxon>
        <taxon>Methanomicrobiales</taxon>
        <taxon>Methanospirillaceae</taxon>
        <taxon>Methanospirillum</taxon>
    </lineage>
</organism>
<dbReference type="OrthoDB" id="115601at2157"/>
<name>A0A8F5ZG09_METHU</name>
<evidence type="ECO:0000313" key="3">
    <source>
        <dbReference type="Proteomes" id="UP000694228"/>
    </source>
</evidence>
<evidence type="ECO:0000313" key="2">
    <source>
        <dbReference type="EMBL" id="QXO95109.1"/>
    </source>
</evidence>
<dbReference type="AlphaFoldDB" id="A0A8F5ZG09"/>
<gene>
    <name evidence="2" type="ORF">KSK55_01465</name>
</gene>
<accession>A0A8F5ZG09</accession>
<dbReference type="EMBL" id="CP077107">
    <property type="protein sequence ID" value="QXO95109.1"/>
    <property type="molecule type" value="Genomic_DNA"/>
</dbReference>
<sequence length="117" mass="14073">MNKHLVAIESIRRELERKCSSNNELKKMVDIRNYIAHRNFILHDIIKLDDMAYPYDPNNTPIQNPEYHMNVDEFFNLTIKAMRSIRNIIFSLSFYIQYKENTKIEGTNEYIPTMKWA</sequence>
<dbReference type="Proteomes" id="UP000694228">
    <property type="component" value="Chromosome"/>
</dbReference>
<protein>
    <recommendedName>
        <fullName evidence="1">LA2681-like HEPN domain-containing protein</fullName>
    </recommendedName>
</protein>
<dbReference type="InterPro" id="IPR040826">
    <property type="entry name" value="HEPN_LA2681"/>
</dbReference>